<protein>
    <recommendedName>
        <fullName evidence="1">Maintenance of Photosystem II under High light 2 C-terminal domain-containing protein</fullName>
    </recommendedName>
</protein>
<evidence type="ECO:0000259" key="1">
    <source>
        <dbReference type="Pfam" id="PF20675"/>
    </source>
</evidence>
<comment type="caution">
    <text evidence="2">The sequence shown here is derived from an EMBL/GenBank/DDBJ whole genome shotgun (WGS) entry which is preliminary data.</text>
</comment>
<accession>A0A8T0G5R3</accession>
<dbReference type="Proteomes" id="UP000822688">
    <property type="component" value="Chromosome 12"/>
</dbReference>
<dbReference type="PANTHER" id="PTHR35742:SF1">
    <property type="entry name" value="THYLAKOID LUMENAL 16.5 KDA PROTEIN, CHLOROPLASTIC"/>
    <property type="match status" value="1"/>
</dbReference>
<reference evidence="2" key="1">
    <citation type="submission" date="2020-06" db="EMBL/GenBank/DDBJ databases">
        <title>WGS assembly of Ceratodon purpureus strain R40.</title>
        <authorList>
            <person name="Carey S.B."/>
            <person name="Jenkins J."/>
            <person name="Shu S."/>
            <person name="Lovell J.T."/>
            <person name="Sreedasyam A."/>
            <person name="Maumus F."/>
            <person name="Tiley G.P."/>
            <person name="Fernandez-Pozo N."/>
            <person name="Barry K."/>
            <person name="Chen C."/>
            <person name="Wang M."/>
            <person name="Lipzen A."/>
            <person name="Daum C."/>
            <person name="Saski C.A."/>
            <person name="Payton A.C."/>
            <person name="Mcbreen J.C."/>
            <person name="Conrad R.E."/>
            <person name="Kollar L.M."/>
            <person name="Olsson S."/>
            <person name="Huttunen S."/>
            <person name="Landis J.B."/>
            <person name="Wickett N.J."/>
            <person name="Johnson M.G."/>
            <person name="Rensing S.A."/>
            <person name="Grimwood J."/>
            <person name="Schmutz J."/>
            <person name="Mcdaniel S.F."/>
        </authorList>
    </citation>
    <scope>NUCLEOTIDE SEQUENCE</scope>
    <source>
        <strain evidence="2">R40</strain>
    </source>
</reference>
<dbReference type="PANTHER" id="PTHR35742">
    <property type="entry name" value="THYLAKOID LUMENAL 16.5 KDA PROTEIN, CHLOROPLASTIC"/>
    <property type="match status" value="1"/>
</dbReference>
<evidence type="ECO:0000313" key="3">
    <source>
        <dbReference type="Proteomes" id="UP000822688"/>
    </source>
</evidence>
<dbReference type="EMBL" id="CM026433">
    <property type="protein sequence ID" value="KAG0554251.1"/>
    <property type="molecule type" value="Genomic_DNA"/>
</dbReference>
<organism evidence="2 3">
    <name type="scientific">Ceratodon purpureus</name>
    <name type="common">Fire moss</name>
    <name type="synonym">Dicranum purpureum</name>
    <dbReference type="NCBI Taxonomy" id="3225"/>
    <lineage>
        <taxon>Eukaryota</taxon>
        <taxon>Viridiplantae</taxon>
        <taxon>Streptophyta</taxon>
        <taxon>Embryophyta</taxon>
        <taxon>Bryophyta</taxon>
        <taxon>Bryophytina</taxon>
        <taxon>Bryopsida</taxon>
        <taxon>Dicranidae</taxon>
        <taxon>Pseudoditrichales</taxon>
        <taxon>Ditrichaceae</taxon>
        <taxon>Ceratodon</taxon>
    </lineage>
</organism>
<dbReference type="GO" id="GO:0010206">
    <property type="term" value="P:photosystem II repair"/>
    <property type="evidence" value="ECO:0007669"/>
    <property type="project" value="InterPro"/>
</dbReference>
<dbReference type="Pfam" id="PF20675">
    <property type="entry name" value="MPH2"/>
    <property type="match status" value="1"/>
</dbReference>
<keyword evidence="3" id="KW-1185">Reference proteome</keyword>
<proteinExistence type="predicted"/>
<dbReference type="InterPro" id="IPR049072">
    <property type="entry name" value="MPH2_C"/>
</dbReference>
<evidence type="ECO:0000313" key="2">
    <source>
        <dbReference type="EMBL" id="KAG0554251.1"/>
    </source>
</evidence>
<gene>
    <name evidence="2" type="ORF">KC19_12G076800</name>
</gene>
<dbReference type="AlphaFoldDB" id="A0A8T0G5R3"/>
<feature type="domain" description="Maintenance of Photosystem II under High light 2 C-terminal" evidence="1">
    <location>
        <begin position="118"/>
        <end position="222"/>
    </location>
</feature>
<dbReference type="InterPro" id="IPR038862">
    <property type="entry name" value="MPH2"/>
</dbReference>
<sequence>MAAMASLASSRAAFLEGCDGLRARGAAESAVQRREGGVAVRCDVRRSDGVGKGAGVSRRQAVCAFVAGALVLPVAPMARALLEADDDDSLLEKVKEDKKKRIQKRSTAINDFVKESGFVQVAVYKLSEAGQAIDGGDYSKATAVLAQQNADWIRDIQAALSKVSSNPDEKAAADSFRTALSSLQAAVKSGDSVSSRTAFIASAEALDRWTRLTGLSEKVVGL</sequence>
<name>A0A8T0G5R3_CERPU</name>